<dbReference type="AlphaFoldDB" id="A0A8G2FA57"/>
<proteinExistence type="predicted"/>
<protein>
    <submittedName>
        <fullName evidence="1">Uncharacterized protein</fullName>
    </submittedName>
</protein>
<evidence type="ECO:0000313" key="2">
    <source>
        <dbReference type="Proteomes" id="UP000236725"/>
    </source>
</evidence>
<comment type="caution">
    <text evidence="1">The sequence shown here is derived from an EMBL/GenBank/DDBJ whole genome shotgun (WGS) entry which is preliminary data.</text>
</comment>
<organism evidence="1 2">
    <name type="scientific">Parabacteroides chinchillae</name>
    <dbReference type="NCBI Taxonomy" id="871327"/>
    <lineage>
        <taxon>Bacteria</taxon>
        <taxon>Pseudomonadati</taxon>
        <taxon>Bacteroidota</taxon>
        <taxon>Bacteroidia</taxon>
        <taxon>Bacteroidales</taxon>
        <taxon>Tannerellaceae</taxon>
        <taxon>Parabacteroides</taxon>
    </lineage>
</organism>
<sequence length="71" mass="8158">MSVGFQSASKRYDMLDAEGLMEYKNRAYAAAGKQLTEDFATPEKREAIYLSWKRMEDVKVQIQTTGYLITI</sequence>
<evidence type="ECO:0000313" key="1">
    <source>
        <dbReference type="EMBL" id="SEF70353.1"/>
    </source>
</evidence>
<keyword evidence="2" id="KW-1185">Reference proteome</keyword>
<accession>A0A8G2FA57</accession>
<name>A0A8G2FA57_9BACT</name>
<dbReference type="EMBL" id="FNVS01000005">
    <property type="protein sequence ID" value="SEF70353.1"/>
    <property type="molecule type" value="Genomic_DNA"/>
</dbReference>
<gene>
    <name evidence="1" type="ORF">SAMN05444001_10543</name>
</gene>
<reference evidence="1 2" key="1">
    <citation type="submission" date="2016-10" db="EMBL/GenBank/DDBJ databases">
        <authorList>
            <person name="Varghese N."/>
            <person name="Submissions S."/>
        </authorList>
    </citation>
    <scope>NUCLEOTIDE SEQUENCE [LARGE SCALE GENOMIC DNA]</scope>
    <source>
        <strain evidence="1 2">DSM 29073</strain>
    </source>
</reference>
<dbReference type="Proteomes" id="UP000236725">
    <property type="component" value="Unassembled WGS sequence"/>
</dbReference>